<comment type="caution">
    <text evidence="1">The sequence shown here is derived from an EMBL/GenBank/DDBJ whole genome shotgun (WGS) entry which is preliminary data.</text>
</comment>
<organism evidence="1 2">
    <name type="scientific">Adineta ricciae</name>
    <name type="common">Rotifer</name>
    <dbReference type="NCBI Taxonomy" id="249248"/>
    <lineage>
        <taxon>Eukaryota</taxon>
        <taxon>Metazoa</taxon>
        <taxon>Spiralia</taxon>
        <taxon>Gnathifera</taxon>
        <taxon>Rotifera</taxon>
        <taxon>Eurotatoria</taxon>
        <taxon>Bdelloidea</taxon>
        <taxon>Adinetida</taxon>
        <taxon>Adinetidae</taxon>
        <taxon>Adineta</taxon>
    </lineage>
</organism>
<proteinExistence type="predicted"/>
<reference evidence="1" key="1">
    <citation type="submission" date="2021-02" db="EMBL/GenBank/DDBJ databases">
        <authorList>
            <person name="Nowell W R."/>
        </authorList>
    </citation>
    <scope>NUCLEOTIDE SEQUENCE</scope>
</reference>
<gene>
    <name evidence="1" type="ORF">EDS130_LOCUS43897</name>
</gene>
<dbReference type="Proteomes" id="UP000663852">
    <property type="component" value="Unassembled WGS sequence"/>
</dbReference>
<evidence type="ECO:0000313" key="2">
    <source>
        <dbReference type="Proteomes" id="UP000663852"/>
    </source>
</evidence>
<dbReference type="AlphaFoldDB" id="A0A815UE49"/>
<accession>A0A815UE49</accession>
<sequence length="30" mass="3715">MRHDAIVEKNEEKRTCLKTIEYYDDKVKKM</sequence>
<protein>
    <submittedName>
        <fullName evidence="1">Uncharacterized protein</fullName>
    </submittedName>
</protein>
<evidence type="ECO:0000313" key="1">
    <source>
        <dbReference type="EMBL" id="CAF1521395.1"/>
    </source>
</evidence>
<dbReference type="EMBL" id="CAJNOJ010000775">
    <property type="protein sequence ID" value="CAF1521395.1"/>
    <property type="molecule type" value="Genomic_DNA"/>
</dbReference>
<feature type="non-terminal residue" evidence="1">
    <location>
        <position position="1"/>
    </location>
</feature>
<name>A0A815UE49_ADIRI</name>